<dbReference type="GO" id="GO:0017004">
    <property type="term" value="P:cytochrome complex assembly"/>
    <property type="evidence" value="ECO:0007669"/>
    <property type="project" value="TreeGrafter"/>
</dbReference>
<dbReference type="UniPathway" id="UPA00223"/>
<keyword evidence="14 17" id="KW-1133">Transmembrane helix</keyword>
<comment type="pathway">
    <text evidence="4">Carbohydrate metabolism; tricarboxylic acid cycle.</text>
</comment>
<evidence type="ECO:0000256" key="13">
    <source>
        <dbReference type="ARBA" id="ARBA00022982"/>
    </source>
</evidence>
<evidence type="ECO:0000256" key="9">
    <source>
        <dbReference type="ARBA" id="ARBA00022532"/>
    </source>
</evidence>
<evidence type="ECO:0000256" key="3">
    <source>
        <dbReference type="ARBA" id="ARBA00004429"/>
    </source>
</evidence>
<evidence type="ECO:0000256" key="6">
    <source>
        <dbReference type="ARBA" id="ARBA00022448"/>
    </source>
</evidence>
<name>A0A6I6E7M8_THETI</name>
<gene>
    <name evidence="18" type="primary">sdhD</name>
    <name evidence="18" type="ORF">E6P07_05785</name>
</gene>
<comment type="subcellular location">
    <subcellularLocation>
        <location evidence="3">Cell inner membrane</location>
        <topology evidence="3">Multi-pass membrane protein</topology>
    </subcellularLocation>
</comment>
<dbReference type="GO" id="GO:0046872">
    <property type="term" value="F:metal ion binding"/>
    <property type="evidence" value="ECO:0007669"/>
    <property type="project" value="UniProtKB-KW"/>
</dbReference>
<evidence type="ECO:0000256" key="17">
    <source>
        <dbReference type="SAM" id="Phobius"/>
    </source>
</evidence>
<keyword evidence="8" id="KW-0997">Cell inner membrane</keyword>
<organism evidence="18 19">
    <name type="scientific">Thermochromatium tepidum ATCC 43061</name>
    <dbReference type="NCBI Taxonomy" id="316276"/>
    <lineage>
        <taxon>Bacteria</taxon>
        <taxon>Pseudomonadati</taxon>
        <taxon>Pseudomonadota</taxon>
        <taxon>Gammaproteobacteria</taxon>
        <taxon>Chromatiales</taxon>
        <taxon>Chromatiaceae</taxon>
        <taxon>Thermochromatium</taxon>
    </lineage>
</organism>
<dbReference type="KEGG" id="ttp:E6P07_05785"/>
<dbReference type="Proteomes" id="UP000426424">
    <property type="component" value="Chromosome"/>
</dbReference>
<evidence type="ECO:0000256" key="10">
    <source>
        <dbReference type="ARBA" id="ARBA00022617"/>
    </source>
</evidence>
<keyword evidence="15" id="KW-0408">Iron</keyword>
<evidence type="ECO:0000256" key="5">
    <source>
        <dbReference type="ARBA" id="ARBA00019425"/>
    </source>
</evidence>
<dbReference type="Pfam" id="PF01127">
    <property type="entry name" value="Sdh_cyt"/>
    <property type="match status" value="1"/>
</dbReference>
<evidence type="ECO:0000256" key="7">
    <source>
        <dbReference type="ARBA" id="ARBA00022475"/>
    </source>
</evidence>
<protein>
    <recommendedName>
        <fullName evidence="5">Succinate dehydrogenase hydrophobic membrane anchor subunit</fullName>
    </recommendedName>
</protein>
<evidence type="ECO:0000256" key="4">
    <source>
        <dbReference type="ARBA" id="ARBA00005163"/>
    </source>
</evidence>
<dbReference type="NCBIfam" id="TIGR02968">
    <property type="entry name" value="succ_dehyd_anc"/>
    <property type="match status" value="1"/>
</dbReference>
<accession>A0A6I6E7M8</accession>
<dbReference type="PANTHER" id="PTHR38689:SF1">
    <property type="entry name" value="SUCCINATE DEHYDROGENASE HYDROPHOBIC MEMBRANE ANCHOR SUBUNIT"/>
    <property type="match status" value="1"/>
</dbReference>
<comment type="cofactor">
    <cofactor evidence="1">
        <name>heme</name>
        <dbReference type="ChEBI" id="CHEBI:30413"/>
    </cofactor>
</comment>
<reference evidence="18 19" key="1">
    <citation type="submission" date="2019-12" db="EMBL/GenBank/DDBJ databases">
        <title>The complete genome of the thermophilic, anoxygenic phototrophic gammaproteobacterium Thermochromatium tepidum.</title>
        <authorList>
            <person name="Sattley W.M."/>
            <person name="Swingley W.D."/>
            <person name="Burchell B.M."/>
            <person name="Gurbani S.A."/>
            <person name="Kujawa C.M."/>
            <person name="Nuccio D.A."/>
            <person name="Schladweiler J."/>
            <person name="Shaffer K.N."/>
            <person name="Stokes L.M."/>
            <person name="Touchman J.W."/>
            <person name="Blankenship R.E."/>
            <person name="Madigan M.T."/>
        </authorList>
    </citation>
    <scope>NUCLEOTIDE SEQUENCE [LARGE SCALE GENOMIC DNA]</scope>
    <source>
        <strain evidence="18 19">ATCC 43061</strain>
    </source>
</reference>
<feature type="transmembrane region" description="Helical" evidence="17">
    <location>
        <begin position="12"/>
        <end position="34"/>
    </location>
</feature>
<dbReference type="RefSeq" id="WP_153974734.1">
    <property type="nucleotide sequence ID" value="NZ_CP039268.1"/>
</dbReference>
<keyword evidence="19" id="KW-1185">Reference proteome</keyword>
<dbReference type="AlphaFoldDB" id="A0A6I6E7M8"/>
<dbReference type="InterPro" id="IPR000701">
    <property type="entry name" value="SuccDH_FuR_B_TM-su"/>
</dbReference>
<keyword evidence="6" id="KW-0813">Transport</keyword>
<evidence type="ECO:0000256" key="12">
    <source>
        <dbReference type="ARBA" id="ARBA00022723"/>
    </source>
</evidence>
<dbReference type="OrthoDB" id="5612767at2"/>
<dbReference type="GO" id="GO:0020037">
    <property type="term" value="F:heme binding"/>
    <property type="evidence" value="ECO:0007669"/>
    <property type="project" value="InterPro"/>
</dbReference>
<evidence type="ECO:0000313" key="19">
    <source>
        <dbReference type="Proteomes" id="UP000426424"/>
    </source>
</evidence>
<keyword evidence="10" id="KW-0349">Heme</keyword>
<evidence type="ECO:0000256" key="1">
    <source>
        <dbReference type="ARBA" id="ARBA00001971"/>
    </source>
</evidence>
<keyword evidence="13" id="KW-0249">Electron transport</keyword>
<feature type="transmembrane region" description="Helical" evidence="17">
    <location>
        <begin position="86"/>
        <end position="108"/>
    </location>
</feature>
<dbReference type="Gene3D" id="1.20.1300.10">
    <property type="entry name" value="Fumarate reductase/succinate dehydrogenase, transmembrane subunit"/>
    <property type="match status" value="1"/>
</dbReference>
<evidence type="ECO:0000313" key="18">
    <source>
        <dbReference type="EMBL" id="QGU32538.1"/>
    </source>
</evidence>
<proteinExistence type="predicted"/>
<dbReference type="GO" id="GO:0006099">
    <property type="term" value="P:tricarboxylic acid cycle"/>
    <property type="evidence" value="ECO:0007669"/>
    <property type="project" value="UniProtKB-UniPathway"/>
</dbReference>
<keyword evidence="16 17" id="KW-0472">Membrane</keyword>
<keyword evidence="9" id="KW-0816">Tricarboxylic acid cycle</keyword>
<dbReference type="PANTHER" id="PTHR38689">
    <property type="entry name" value="SUCCINATE DEHYDROGENASE HYDROPHOBIC MEMBRANE ANCHOR SUBUNIT"/>
    <property type="match status" value="1"/>
</dbReference>
<comment type="function">
    <text evidence="2">Membrane-anchoring subunit of succinate dehydrogenase (SDH).</text>
</comment>
<evidence type="ECO:0000256" key="16">
    <source>
        <dbReference type="ARBA" id="ARBA00023136"/>
    </source>
</evidence>
<feature type="transmembrane region" description="Helical" evidence="17">
    <location>
        <begin position="46"/>
        <end position="65"/>
    </location>
</feature>
<dbReference type="InterPro" id="IPR014312">
    <property type="entry name" value="Succ_DH_anchor"/>
</dbReference>
<dbReference type="GO" id="GO:0009055">
    <property type="term" value="F:electron transfer activity"/>
    <property type="evidence" value="ECO:0007669"/>
    <property type="project" value="TreeGrafter"/>
</dbReference>
<dbReference type="SUPFAM" id="SSF81343">
    <property type="entry name" value="Fumarate reductase respiratory complex transmembrane subunits"/>
    <property type="match status" value="1"/>
</dbReference>
<keyword evidence="12" id="KW-0479">Metal-binding</keyword>
<dbReference type="GO" id="GO:0005886">
    <property type="term" value="C:plasma membrane"/>
    <property type="evidence" value="ECO:0007669"/>
    <property type="project" value="UniProtKB-SubCell"/>
</dbReference>
<sequence length="114" mass="12558">MSRQASGLMAWLLQRTTAIYLAFLTGYLLLKFIFDAPADHAELVAWVAHPVVAMALMLGVPLGLIHAWVGIRNVLIDYVHPTRLRLGLMTGFVFIILASGLWFLKAIITAGLGR</sequence>
<dbReference type="EMBL" id="CP039268">
    <property type="protein sequence ID" value="QGU32538.1"/>
    <property type="molecule type" value="Genomic_DNA"/>
</dbReference>
<dbReference type="InterPro" id="IPR034804">
    <property type="entry name" value="SQR/QFR_C/D"/>
</dbReference>
<evidence type="ECO:0000256" key="11">
    <source>
        <dbReference type="ARBA" id="ARBA00022692"/>
    </source>
</evidence>
<evidence type="ECO:0000256" key="15">
    <source>
        <dbReference type="ARBA" id="ARBA00023004"/>
    </source>
</evidence>
<evidence type="ECO:0000256" key="2">
    <source>
        <dbReference type="ARBA" id="ARBA00004050"/>
    </source>
</evidence>
<keyword evidence="7" id="KW-1003">Cell membrane</keyword>
<evidence type="ECO:0000256" key="8">
    <source>
        <dbReference type="ARBA" id="ARBA00022519"/>
    </source>
</evidence>
<evidence type="ECO:0000256" key="14">
    <source>
        <dbReference type="ARBA" id="ARBA00022989"/>
    </source>
</evidence>
<keyword evidence="11 17" id="KW-0812">Transmembrane</keyword>